<dbReference type="HOGENOM" id="CLU_2913897_0_0_10"/>
<dbReference type="EMBL" id="CP002113">
    <property type="protein sequence ID" value="AEK23617.1"/>
    <property type="molecule type" value="Genomic_DNA"/>
</dbReference>
<dbReference type="AlphaFoldDB" id="F9YR07"/>
<protein>
    <submittedName>
        <fullName evidence="2">Uncharacterized protein</fullName>
    </submittedName>
</protein>
<evidence type="ECO:0000313" key="3">
    <source>
        <dbReference type="Proteomes" id="UP000008895"/>
    </source>
</evidence>
<accession>F9YR07</accession>
<dbReference type="KEGG" id="ccm:Ccan_15010"/>
<proteinExistence type="predicted"/>
<dbReference type="Proteomes" id="UP000008895">
    <property type="component" value="Chromosome"/>
</dbReference>
<reference evidence="2 3" key="1">
    <citation type="journal article" date="2011" name="J. Bacteriol.">
        <title>Complete genome sequence of the dog commensal and human pathogen Capnocytophaga canimorsus strain 5.</title>
        <authorList>
            <person name="Manfredi P."/>
            <person name="Pagni M."/>
            <person name="Cornelis G.R."/>
        </authorList>
    </citation>
    <scope>NUCLEOTIDE SEQUENCE [LARGE SCALE GENOMIC DNA]</scope>
    <source>
        <strain evidence="3">5</strain>
    </source>
</reference>
<evidence type="ECO:0000313" key="2">
    <source>
        <dbReference type="EMBL" id="AEK23617.1"/>
    </source>
</evidence>
<gene>
    <name evidence="2" type="ordered locus">Ccan_15010</name>
</gene>
<name>F9YR07_CAPCC</name>
<feature type="compositionally biased region" description="Polar residues" evidence="1">
    <location>
        <begin position="8"/>
        <end position="24"/>
    </location>
</feature>
<sequence length="61" mass="7117">MLKKSQIRNDQSPFCSTTKGNLGNKTERKHHKATFSRKKVFLETDTSLKTVFINFLFINKL</sequence>
<organism evidence="2 3">
    <name type="scientific">Capnocytophaga canimorsus (strain 5)</name>
    <dbReference type="NCBI Taxonomy" id="860228"/>
    <lineage>
        <taxon>Bacteria</taxon>
        <taxon>Pseudomonadati</taxon>
        <taxon>Bacteroidota</taxon>
        <taxon>Flavobacteriia</taxon>
        <taxon>Flavobacteriales</taxon>
        <taxon>Flavobacteriaceae</taxon>
        <taxon>Capnocytophaga</taxon>
    </lineage>
</organism>
<evidence type="ECO:0000256" key="1">
    <source>
        <dbReference type="SAM" id="MobiDB-lite"/>
    </source>
</evidence>
<keyword evidence="3" id="KW-1185">Reference proteome</keyword>
<feature type="region of interest" description="Disordered" evidence="1">
    <location>
        <begin position="1"/>
        <end position="29"/>
    </location>
</feature>
<dbReference type="STRING" id="860228.Ccan_15010"/>